<dbReference type="SUPFAM" id="SSF52283">
    <property type="entry name" value="Formate/glycerate dehydrogenase catalytic domain-like"/>
    <property type="match status" value="1"/>
</dbReference>
<reference evidence="10" key="1">
    <citation type="journal article" date="2018" name="Front. Microbiol.">
        <title>Genome-Based Analysis Reveals the Taxonomy and Diversity of the Family Idiomarinaceae.</title>
        <authorList>
            <person name="Liu Y."/>
            <person name="Lai Q."/>
            <person name="Shao Z."/>
        </authorList>
    </citation>
    <scope>NUCLEOTIDE SEQUENCE [LARGE SCALE GENOMIC DNA]</scope>
    <source>
        <strain evidence="10">SN-14</strain>
    </source>
</reference>
<dbReference type="InterPro" id="IPR036291">
    <property type="entry name" value="NAD(P)-bd_dom_sf"/>
</dbReference>
<comment type="caution">
    <text evidence="9">The sequence shown here is derived from an EMBL/GenBank/DDBJ whole genome shotgun (WGS) entry which is preliminary data.</text>
</comment>
<evidence type="ECO:0000313" key="9">
    <source>
        <dbReference type="EMBL" id="RUO44895.1"/>
    </source>
</evidence>
<evidence type="ECO:0000313" key="10">
    <source>
        <dbReference type="Proteomes" id="UP000286680"/>
    </source>
</evidence>
<feature type="domain" description="Erythronate-4-phosphate dehydrogenase dimerisation" evidence="8">
    <location>
        <begin position="296"/>
        <end position="378"/>
    </location>
</feature>
<feature type="active site" description="Proton donor" evidence="5">
    <location>
        <position position="260"/>
    </location>
</feature>
<accession>A0AA94JE93</accession>
<feature type="binding site" evidence="5">
    <location>
        <position position="263"/>
    </location>
    <ligand>
        <name>NAD(+)</name>
        <dbReference type="ChEBI" id="CHEBI:57540"/>
    </ligand>
</feature>
<dbReference type="Gene3D" id="3.40.50.720">
    <property type="entry name" value="NAD(P)-binding Rossmann-like Domain"/>
    <property type="match status" value="2"/>
</dbReference>
<dbReference type="Pfam" id="PF02826">
    <property type="entry name" value="2-Hacid_dh_C"/>
    <property type="match status" value="1"/>
</dbReference>
<keyword evidence="3 5" id="KW-0520">NAD</keyword>
<dbReference type="RefSeq" id="WP_126819265.1">
    <property type="nucleotide sequence ID" value="NZ_PIPS01000001.1"/>
</dbReference>
<evidence type="ECO:0000256" key="3">
    <source>
        <dbReference type="ARBA" id="ARBA00023027"/>
    </source>
</evidence>
<evidence type="ECO:0000259" key="8">
    <source>
        <dbReference type="Pfam" id="PF11890"/>
    </source>
</evidence>
<keyword evidence="1 5" id="KW-0963">Cytoplasm</keyword>
<dbReference type="Gene3D" id="3.30.1370.170">
    <property type="match status" value="1"/>
</dbReference>
<dbReference type="InterPro" id="IPR024531">
    <property type="entry name" value="Erythronate-4-P_DHase_dimer"/>
</dbReference>
<comment type="function">
    <text evidence="5">Catalyzes the oxidation of erythronate-4-phosphate to 3-hydroxy-2-oxo-4-phosphonooxybutanoate.</text>
</comment>
<dbReference type="GO" id="GO:0033711">
    <property type="term" value="F:4-phosphoerythronate dehydrogenase activity"/>
    <property type="evidence" value="ECO:0007669"/>
    <property type="project" value="UniProtKB-EC"/>
</dbReference>
<feature type="binding site" evidence="5">
    <location>
        <position position="149"/>
    </location>
    <ligand>
        <name>NAD(+)</name>
        <dbReference type="ChEBI" id="CHEBI:57540"/>
    </ligand>
</feature>
<dbReference type="GO" id="GO:0016618">
    <property type="term" value="F:hydroxypyruvate reductase [NAD(P)H] activity"/>
    <property type="evidence" value="ECO:0007669"/>
    <property type="project" value="TreeGrafter"/>
</dbReference>
<dbReference type="PANTHER" id="PTHR10996">
    <property type="entry name" value="2-HYDROXYACID DEHYDROGENASE-RELATED"/>
    <property type="match status" value="1"/>
</dbReference>
<dbReference type="GO" id="GO:0051287">
    <property type="term" value="F:NAD binding"/>
    <property type="evidence" value="ECO:0007669"/>
    <property type="project" value="InterPro"/>
</dbReference>
<feature type="binding site" evidence="5">
    <location>
        <position position="238"/>
    </location>
    <ligand>
        <name>NAD(+)</name>
        <dbReference type="ChEBI" id="CHEBI:57540"/>
    </ligand>
</feature>
<dbReference type="Proteomes" id="UP000286680">
    <property type="component" value="Unassembled WGS sequence"/>
</dbReference>
<organism evidence="9 10">
    <name type="scientific">Idiomarina aquatica</name>
    <dbReference type="NCBI Taxonomy" id="1327752"/>
    <lineage>
        <taxon>Bacteria</taxon>
        <taxon>Pseudomonadati</taxon>
        <taxon>Pseudomonadota</taxon>
        <taxon>Gammaproteobacteria</taxon>
        <taxon>Alteromonadales</taxon>
        <taxon>Idiomarinaceae</taxon>
        <taxon>Idiomarina</taxon>
    </lineage>
</organism>
<dbReference type="HAMAP" id="MF_01825">
    <property type="entry name" value="PdxB"/>
    <property type="match status" value="1"/>
</dbReference>
<feature type="domain" description="D-isomer specific 2-hydroxyacid dehydrogenase NAD-binding" evidence="7">
    <location>
        <begin position="109"/>
        <end position="262"/>
    </location>
</feature>
<dbReference type="EC" id="1.1.1.290" evidence="5"/>
<dbReference type="EMBL" id="PIPS01000001">
    <property type="protein sequence ID" value="RUO44895.1"/>
    <property type="molecule type" value="Genomic_DNA"/>
</dbReference>
<dbReference type="PANTHER" id="PTHR10996:SF178">
    <property type="entry name" value="2-HYDROXYACID DEHYDROGENASE YGL185C-RELATED"/>
    <property type="match status" value="1"/>
</dbReference>
<feature type="active site" evidence="5">
    <location>
        <position position="214"/>
    </location>
</feature>
<evidence type="ECO:0000256" key="1">
    <source>
        <dbReference type="ARBA" id="ARBA00022490"/>
    </source>
</evidence>
<evidence type="ECO:0000256" key="2">
    <source>
        <dbReference type="ARBA" id="ARBA00023002"/>
    </source>
</evidence>
<dbReference type="GO" id="GO:0008615">
    <property type="term" value="P:pyridoxine biosynthetic process"/>
    <property type="evidence" value="ECO:0007669"/>
    <property type="project" value="UniProtKB-UniRule"/>
</dbReference>
<comment type="catalytic activity">
    <reaction evidence="5">
        <text>4-phospho-D-erythronate + NAD(+) = (R)-3-hydroxy-2-oxo-4-phosphooxybutanoate + NADH + H(+)</text>
        <dbReference type="Rhea" id="RHEA:18829"/>
        <dbReference type="ChEBI" id="CHEBI:15378"/>
        <dbReference type="ChEBI" id="CHEBI:57540"/>
        <dbReference type="ChEBI" id="CHEBI:57945"/>
        <dbReference type="ChEBI" id="CHEBI:58538"/>
        <dbReference type="ChEBI" id="CHEBI:58766"/>
        <dbReference type="EC" id="1.1.1.290"/>
    </reaction>
</comment>
<feature type="active site" evidence="5">
    <location>
        <position position="243"/>
    </location>
</feature>
<comment type="pathway">
    <text evidence="5">Cofactor biosynthesis; pyridoxine 5'-phosphate biosynthesis; pyridoxine 5'-phosphate from D-erythrose 4-phosphate: step 2/5.</text>
</comment>
<name>A0AA94JE93_9GAMM</name>
<protein>
    <recommendedName>
        <fullName evidence="5">Erythronate-4-phosphate dehydrogenase</fullName>
        <ecNumber evidence="5">1.1.1.290</ecNumber>
    </recommendedName>
</protein>
<proteinExistence type="inferred from homology"/>
<keyword evidence="10" id="KW-1185">Reference proteome</keyword>
<dbReference type="GO" id="GO:0046983">
    <property type="term" value="F:protein dimerization activity"/>
    <property type="evidence" value="ECO:0007669"/>
    <property type="project" value="InterPro"/>
</dbReference>
<comment type="subunit">
    <text evidence="5">Homodimer.</text>
</comment>
<evidence type="ECO:0000259" key="6">
    <source>
        <dbReference type="Pfam" id="PF00389"/>
    </source>
</evidence>
<dbReference type="InterPro" id="IPR020921">
    <property type="entry name" value="Erythronate-4-P_DHase"/>
</dbReference>
<dbReference type="AlphaFoldDB" id="A0AA94JE93"/>
<dbReference type="InterPro" id="IPR050223">
    <property type="entry name" value="D-isomer_2-hydroxyacid_DH"/>
</dbReference>
<feature type="binding site" evidence="5">
    <location>
        <position position="45"/>
    </location>
    <ligand>
        <name>substrate</name>
    </ligand>
</feature>
<evidence type="ECO:0000256" key="5">
    <source>
        <dbReference type="HAMAP-Rule" id="MF_01825"/>
    </source>
</evidence>
<dbReference type="CDD" id="cd12158">
    <property type="entry name" value="ErythrP_dh"/>
    <property type="match status" value="1"/>
</dbReference>
<feature type="binding site" evidence="5">
    <location>
        <begin position="212"/>
        <end position="214"/>
    </location>
    <ligand>
        <name>NAD(+)</name>
        <dbReference type="ChEBI" id="CHEBI:57540"/>
    </ligand>
</feature>
<dbReference type="SUPFAM" id="SSF51735">
    <property type="entry name" value="NAD(P)-binding Rossmann-fold domains"/>
    <property type="match status" value="1"/>
</dbReference>
<comment type="similarity">
    <text evidence="5">Belongs to the D-isomer specific 2-hydroxyacid dehydrogenase family. PdxB subfamily.</text>
</comment>
<comment type="caution">
    <text evidence="5">Lacks conserved residue(s) required for the propagation of feature annotation.</text>
</comment>
<feature type="domain" description="D-isomer specific 2-hydroxyacid dehydrogenase catalytic" evidence="6">
    <location>
        <begin position="33"/>
        <end position="286"/>
    </location>
</feature>
<sequence length="386" mass="41531">MQIVADQNIPALSSLLTDAGSLSLYAERQPPAHLLAEAEVLLVRSVTRVDEALLAQAPRLKFVATATIGTEHLDLAALAERGIAVASAPGANADSVGEYVLTAVLAHYQRRQQLATLADKEVAIIGAGNTGRAAGRRLAALGLTVHYYDPPLLQKGAVPPGLEVHDHWQRVLNSDIISCHVPLVTAGPHPTHHLLDIEALQSLHSGHLLINASRGAVIDNQALLTCCEQGDCPGLILDVWEGEPAIAVALLEHVSIATPHIAGHSAEGKVGGALKVAEALYAFLQRPFTADADSVLPACPWPTFDATQIASLEDLAALALHRYDIWRDDALMRRDGGTAAGFDQLRKQYRKDNPRRQFNNQRIACHNSQQFEQFLQLGFNAVRAQS</sequence>
<keyword evidence="2 5" id="KW-0560">Oxidoreductase</keyword>
<dbReference type="Pfam" id="PF00389">
    <property type="entry name" value="2-Hacid_dh"/>
    <property type="match status" value="1"/>
</dbReference>
<comment type="subcellular location">
    <subcellularLocation>
        <location evidence="5">Cytoplasm</location>
    </subcellularLocation>
</comment>
<dbReference type="InterPro" id="IPR006139">
    <property type="entry name" value="D-isomer_2_OHA_DH_cat_dom"/>
</dbReference>
<dbReference type="InterPro" id="IPR006140">
    <property type="entry name" value="D-isomer_DH_NAD-bd"/>
</dbReference>
<dbReference type="InterPro" id="IPR029753">
    <property type="entry name" value="D-isomer_DH_CS"/>
</dbReference>
<dbReference type="InterPro" id="IPR038251">
    <property type="entry name" value="PdxB_dimer_sf"/>
</dbReference>
<evidence type="ECO:0000256" key="4">
    <source>
        <dbReference type="ARBA" id="ARBA00023096"/>
    </source>
</evidence>
<keyword evidence="4 5" id="KW-0664">Pyridoxine biosynthesis</keyword>
<dbReference type="PROSITE" id="PS00671">
    <property type="entry name" value="D_2_HYDROXYACID_DH_3"/>
    <property type="match status" value="1"/>
</dbReference>
<dbReference type="GO" id="GO:0005829">
    <property type="term" value="C:cytosol"/>
    <property type="evidence" value="ECO:0007669"/>
    <property type="project" value="TreeGrafter"/>
</dbReference>
<evidence type="ECO:0000259" key="7">
    <source>
        <dbReference type="Pfam" id="PF02826"/>
    </source>
</evidence>
<gene>
    <name evidence="5" type="primary">pdxB</name>
    <name evidence="9" type="ORF">CWE23_02370</name>
</gene>
<dbReference type="GO" id="GO:0030267">
    <property type="term" value="F:glyoxylate reductase (NADPH) activity"/>
    <property type="evidence" value="ECO:0007669"/>
    <property type="project" value="TreeGrafter"/>
</dbReference>
<feature type="binding site" evidence="5">
    <location>
        <position position="67"/>
    </location>
    <ligand>
        <name>substrate</name>
    </ligand>
</feature>
<dbReference type="Pfam" id="PF11890">
    <property type="entry name" value="DUF3410"/>
    <property type="match status" value="1"/>
</dbReference>